<protein>
    <submittedName>
        <fullName evidence="4">Flagellar protein FlgN</fullName>
    </submittedName>
</protein>
<evidence type="ECO:0000256" key="1">
    <source>
        <dbReference type="ARBA" id="ARBA00002397"/>
    </source>
</evidence>
<accession>A0A6L6Q8X1</accession>
<keyword evidence="4" id="KW-0969">Cilium</keyword>
<keyword evidence="3" id="KW-1005">Bacterial flagellum biogenesis</keyword>
<dbReference type="AlphaFoldDB" id="A0A6L6Q8X1"/>
<comment type="similarity">
    <text evidence="2">Belongs to the FlgN family.</text>
</comment>
<dbReference type="EMBL" id="WNLA01000036">
    <property type="protein sequence ID" value="MTW06075.1"/>
    <property type="molecule type" value="Genomic_DNA"/>
</dbReference>
<dbReference type="InterPro" id="IPR036679">
    <property type="entry name" value="FlgN-like_sf"/>
</dbReference>
<evidence type="ECO:0000313" key="4">
    <source>
        <dbReference type="EMBL" id="MTW06075.1"/>
    </source>
</evidence>
<dbReference type="Proteomes" id="UP000484015">
    <property type="component" value="Unassembled WGS sequence"/>
</dbReference>
<dbReference type="InterPro" id="IPR007809">
    <property type="entry name" value="FlgN-like"/>
</dbReference>
<dbReference type="RefSeq" id="WP_155442409.1">
    <property type="nucleotide sequence ID" value="NZ_WNLA01000036.1"/>
</dbReference>
<reference evidence="4 5" key="1">
    <citation type="submission" date="2019-11" db="EMBL/GenBank/DDBJ databases">
        <title>Type strains purchased from KCTC, JCM and DSMZ.</title>
        <authorList>
            <person name="Lu H."/>
        </authorList>
    </citation>
    <scope>NUCLEOTIDE SEQUENCE [LARGE SCALE GENOMIC DNA]</scope>
    <source>
        <strain evidence="4 5">KCTC 42409</strain>
    </source>
</reference>
<dbReference type="SUPFAM" id="SSF140566">
    <property type="entry name" value="FlgN-like"/>
    <property type="match status" value="1"/>
</dbReference>
<dbReference type="OrthoDB" id="8595824at2"/>
<keyword evidence="4" id="KW-0966">Cell projection</keyword>
<gene>
    <name evidence="4" type="ORF">GM668_28755</name>
</gene>
<keyword evidence="4" id="KW-0282">Flagellum</keyword>
<dbReference type="Pfam" id="PF05130">
    <property type="entry name" value="FlgN"/>
    <property type="match status" value="1"/>
</dbReference>
<evidence type="ECO:0000256" key="3">
    <source>
        <dbReference type="ARBA" id="ARBA00022795"/>
    </source>
</evidence>
<sequence>MTHAAPTRQEALQQLLQGVADDHHAYAALQDLMEQQFAAALRRQAPRLEQLAEEISSLVDTMEERRRVRVGLAQVVAGPEARMADVYALLKPDARTRLEADWLALESMATECKRLGKRNTDLMVEQYSIMQRVLHGDHQIYEPV</sequence>
<comment type="caution">
    <text evidence="4">The sequence shown here is derived from an EMBL/GenBank/DDBJ whole genome shotgun (WGS) entry which is preliminary data.</text>
</comment>
<organism evidence="4 5">
    <name type="scientific">Pseudoduganella ginsengisoli</name>
    <dbReference type="NCBI Taxonomy" id="1462440"/>
    <lineage>
        <taxon>Bacteria</taxon>
        <taxon>Pseudomonadati</taxon>
        <taxon>Pseudomonadota</taxon>
        <taxon>Betaproteobacteria</taxon>
        <taxon>Burkholderiales</taxon>
        <taxon>Oxalobacteraceae</taxon>
        <taxon>Telluria group</taxon>
        <taxon>Pseudoduganella</taxon>
    </lineage>
</organism>
<evidence type="ECO:0000313" key="5">
    <source>
        <dbReference type="Proteomes" id="UP000484015"/>
    </source>
</evidence>
<name>A0A6L6Q8X1_9BURK</name>
<evidence type="ECO:0000256" key="2">
    <source>
        <dbReference type="ARBA" id="ARBA00007703"/>
    </source>
</evidence>
<proteinExistence type="inferred from homology"/>
<dbReference type="Gene3D" id="1.20.58.300">
    <property type="entry name" value="FlgN-like"/>
    <property type="match status" value="1"/>
</dbReference>
<comment type="function">
    <text evidence="1">Required for the efficient initiation of filament assembly.</text>
</comment>
<keyword evidence="5" id="KW-1185">Reference proteome</keyword>
<dbReference type="GO" id="GO:0044780">
    <property type="term" value="P:bacterial-type flagellum assembly"/>
    <property type="evidence" value="ECO:0007669"/>
    <property type="project" value="InterPro"/>
</dbReference>